<keyword evidence="10" id="KW-0812">Transmembrane</keyword>
<evidence type="ECO:0000313" key="11">
    <source>
        <dbReference type="EMBL" id="CAB3267762.1"/>
    </source>
</evidence>
<sequence length="586" mass="66845">MSRAKSQPLPADIYSRITERTSLDDMSRAKQICCQRGSQLSDTVAAATKLRSQSVTPQSSRGSFPATYCRKRRAIEDRTARRGVDAIISTDSDKYSNITTTWDSTERLATDQFSSSTDLVLEPSIPRSFELSKFSTISRQQLESTKRLHRRAIKQGMTSSPTSSVTRIRAGNCGWHWFSMAVMLVLLCLNGVSAMWWSPGSDSKLIDTRRLCQWARRNGGEAARMCRKESNTINEIRHGIDRGLRSCSEDLRHDRWNCSQAKKVYFGNVMRKDLRETAYVQALTAAAVTYQITLACTKGRLNCGCSEIARQQRRSILLMEAEKRRRTVDVDSLDELVEEFEWGACGDNIEFGSLKAMEFMDIQRRKVEAAKGNITEAVYVHNFEAGQMTIVDNMRNKCQCHGLSGSCTLWTCWPIMPRFVEVRQRIRHKYDYAIRVQASADGTSLVPRMRSRPRFPRHSLATNRIQGFGFNQARHRATNKLVRGNRVRTVERKRRAARVIRPNDLIFLQSSPRFCAPNKSKGSLGTLGRRCDPTLTGLGSCSYLCCGRGYREEVHTFTEKCNCQFVYCCELKCDDCVRHEKRYYCL</sequence>
<evidence type="ECO:0000256" key="1">
    <source>
        <dbReference type="ARBA" id="ARBA00004498"/>
    </source>
</evidence>
<name>A0A6F9DWG5_9ASCI</name>
<evidence type="ECO:0000256" key="10">
    <source>
        <dbReference type="SAM" id="Phobius"/>
    </source>
</evidence>
<evidence type="ECO:0000256" key="5">
    <source>
        <dbReference type="ARBA" id="ARBA00022530"/>
    </source>
</evidence>
<dbReference type="AlphaFoldDB" id="A0A6F9DWG5"/>
<keyword evidence="10" id="KW-0472">Membrane</keyword>
<comment type="function">
    <text evidence="9">Ligand for members of the frizzled family of seven transmembrane receptors.</text>
</comment>
<dbReference type="GO" id="GO:0030182">
    <property type="term" value="P:neuron differentiation"/>
    <property type="evidence" value="ECO:0007669"/>
    <property type="project" value="TreeGrafter"/>
</dbReference>
<protein>
    <recommendedName>
        <fullName evidence="9">Protein Wnt</fullName>
    </recommendedName>
</protein>
<dbReference type="EMBL" id="LR791900">
    <property type="protein sequence ID" value="CAB3267762.1"/>
    <property type="molecule type" value="mRNA"/>
</dbReference>
<keyword evidence="10" id="KW-1133">Transmembrane helix</keyword>
<reference evidence="11" key="1">
    <citation type="submission" date="2020-04" db="EMBL/GenBank/DDBJ databases">
        <authorList>
            <person name="Neveu A P."/>
        </authorList>
    </citation>
    <scope>NUCLEOTIDE SEQUENCE</scope>
    <source>
        <tissue evidence="11">Whole embryo</tissue>
    </source>
</reference>
<accession>A0A6F9DWG5</accession>
<dbReference type="PRINTS" id="PR01349">
    <property type="entry name" value="WNTPROTEIN"/>
</dbReference>
<dbReference type="InterPro" id="IPR005817">
    <property type="entry name" value="Wnt"/>
</dbReference>
<evidence type="ECO:0000256" key="6">
    <source>
        <dbReference type="ARBA" id="ARBA00022687"/>
    </source>
</evidence>
<keyword evidence="3 9" id="KW-0217">Developmental protein</keyword>
<evidence type="ECO:0000256" key="4">
    <source>
        <dbReference type="ARBA" id="ARBA00022525"/>
    </source>
</evidence>
<evidence type="ECO:0000256" key="8">
    <source>
        <dbReference type="ARBA" id="ARBA00023288"/>
    </source>
</evidence>
<dbReference type="GO" id="GO:0045165">
    <property type="term" value="P:cell fate commitment"/>
    <property type="evidence" value="ECO:0007669"/>
    <property type="project" value="TreeGrafter"/>
</dbReference>
<dbReference type="GO" id="GO:0005615">
    <property type="term" value="C:extracellular space"/>
    <property type="evidence" value="ECO:0007669"/>
    <property type="project" value="TreeGrafter"/>
</dbReference>
<gene>
    <name evidence="11" type="primary">Wnttun5</name>
</gene>
<keyword evidence="4" id="KW-0964">Secreted</keyword>
<dbReference type="GO" id="GO:0005125">
    <property type="term" value="F:cytokine activity"/>
    <property type="evidence" value="ECO:0007669"/>
    <property type="project" value="TreeGrafter"/>
</dbReference>
<organism evidence="11">
    <name type="scientific">Phallusia mammillata</name>
    <dbReference type="NCBI Taxonomy" id="59560"/>
    <lineage>
        <taxon>Eukaryota</taxon>
        <taxon>Metazoa</taxon>
        <taxon>Chordata</taxon>
        <taxon>Tunicata</taxon>
        <taxon>Ascidiacea</taxon>
        <taxon>Phlebobranchia</taxon>
        <taxon>Ascidiidae</taxon>
        <taxon>Phallusia</taxon>
    </lineage>
</organism>
<dbReference type="Pfam" id="PF00110">
    <property type="entry name" value="wnt"/>
    <property type="match status" value="1"/>
</dbReference>
<keyword evidence="7" id="KW-1015">Disulfide bond</keyword>
<comment type="similarity">
    <text evidence="2 9">Belongs to the Wnt family.</text>
</comment>
<keyword evidence="5" id="KW-0272">Extracellular matrix</keyword>
<evidence type="ECO:0000256" key="2">
    <source>
        <dbReference type="ARBA" id="ARBA00005683"/>
    </source>
</evidence>
<dbReference type="PANTHER" id="PTHR12027">
    <property type="entry name" value="WNT RELATED"/>
    <property type="match status" value="1"/>
</dbReference>
<feature type="transmembrane region" description="Helical" evidence="10">
    <location>
        <begin position="177"/>
        <end position="197"/>
    </location>
</feature>
<proteinExistence type="evidence at transcript level"/>
<evidence type="ECO:0000256" key="3">
    <source>
        <dbReference type="ARBA" id="ARBA00022473"/>
    </source>
</evidence>
<dbReference type="InterPro" id="IPR043158">
    <property type="entry name" value="Wnt_C"/>
</dbReference>
<comment type="subcellular location">
    <subcellularLocation>
        <location evidence="1 9">Secreted</location>
        <location evidence="1 9">Extracellular space</location>
        <location evidence="1 9">Extracellular matrix</location>
    </subcellularLocation>
</comment>
<evidence type="ECO:0000256" key="7">
    <source>
        <dbReference type="ARBA" id="ARBA00023157"/>
    </source>
</evidence>
<dbReference type="SMART" id="SM00097">
    <property type="entry name" value="WNT1"/>
    <property type="match status" value="1"/>
</dbReference>
<keyword evidence="6 9" id="KW-0879">Wnt signaling pathway</keyword>
<keyword evidence="8" id="KW-0449">Lipoprotein</keyword>
<evidence type="ECO:0000256" key="9">
    <source>
        <dbReference type="RuleBase" id="RU003500"/>
    </source>
</evidence>
<dbReference type="Gene3D" id="3.30.2460.20">
    <property type="match status" value="1"/>
</dbReference>
<dbReference type="PANTHER" id="PTHR12027:SF91">
    <property type="entry name" value="PROTO-ONCOGENE WNT-1"/>
    <property type="match status" value="1"/>
</dbReference>
<dbReference type="GO" id="GO:0060070">
    <property type="term" value="P:canonical Wnt signaling pathway"/>
    <property type="evidence" value="ECO:0007669"/>
    <property type="project" value="TreeGrafter"/>
</dbReference>
<dbReference type="GO" id="GO:0005109">
    <property type="term" value="F:frizzled binding"/>
    <property type="evidence" value="ECO:0007669"/>
    <property type="project" value="TreeGrafter"/>
</dbReference>